<name>A0A4D6M6H3_VIGUN</name>
<organism evidence="1 2">
    <name type="scientific">Vigna unguiculata</name>
    <name type="common">Cowpea</name>
    <dbReference type="NCBI Taxonomy" id="3917"/>
    <lineage>
        <taxon>Eukaryota</taxon>
        <taxon>Viridiplantae</taxon>
        <taxon>Streptophyta</taxon>
        <taxon>Embryophyta</taxon>
        <taxon>Tracheophyta</taxon>
        <taxon>Spermatophyta</taxon>
        <taxon>Magnoliopsida</taxon>
        <taxon>eudicotyledons</taxon>
        <taxon>Gunneridae</taxon>
        <taxon>Pentapetalae</taxon>
        <taxon>rosids</taxon>
        <taxon>fabids</taxon>
        <taxon>Fabales</taxon>
        <taxon>Fabaceae</taxon>
        <taxon>Papilionoideae</taxon>
        <taxon>50 kb inversion clade</taxon>
        <taxon>NPAAA clade</taxon>
        <taxon>indigoferoid/millettioid clade</taxon>
        <taxon>Phaseoleae</taxon>
        <taxon>Vigna</taxon>
    </lineage>
</organism>
<accession>A0A4D6M6H3</accession>
<evidence type="ECO:0000313" key="1">
    <source>
        <dbReference type="EMBL" id="QCD96912.1"/>
    </source>
</evidence>
<dbReference type="EMBL" id="CP039350">
    <property type="protein sequence ID" value="QCD96912.1"/>
    <property type="molecule type" value="Genomic_DNA"/>
</dbReference>
<dbReference type="AlphaFoldDB" id="A0A4D6M6H3"/>
<evidence type="ECO:0000313" key="2">
    <source>
        <dbReference type="Proteomes" id="UP000501690"/>
    </source>
</evidence>
<keyword evidence="2" id="KW-1185">Reference proteome</keyword>
<sequence>MLALVLDTSTHPRAMCYKCYNESIFPHHKGPWDYVPTTMPTPYSRTQQMELRLISLPCHIDTNPFMSLVELMPNSSFKFHDSSHTIIMLNIHSPTKSRKQSHHAVSRPVSPNTSLRLQGLAQARRTLAQASSLRLGESSTFSIRTLHAFSLRPNPPRLSETFARSKVQRVVWATVRGEMLRRAPVNLALTRQARLGEFNRPRHWPTVGFLGVNRERQQLLERFSELETKEQKDMKPLSTTLVGTRSNFAKQERERQQLLERFSELETKEQKDMKPLSTTLVGTRSNFAKQERSARFLNYTGKMPDFRVGKLHLDSMLERVWCSLASTCFRVPWVVQLHGDLRRLRVTLNGMI</sequence>
<protein>
    <submittedName>
        <fullName evidence="1">Uncharacterized protein</fullName>
    </submittedName>
</protein>
<gene>
    <name evidence="1" type="ORF">DEO72_LG6g1622</name>
</gene>
<dbReference type="Proteomes" id="UP000501690">
    <property type="component" value="Linkage Group LG6"/>
</dbReference>
<reference evidence="1 2" key="1">
    <citation type="submission" date="2019-04" db="EMBL/GenBank/DDBJ databases">
        <title>An improved genome assembly and genetic linkage map for asparagus bean, Vigna unguiculata ssp. sesquipedialis.</title>
        <authorList>
            <person name="Xia Q."/>
            <person name="Zhang R."/>
            <person name="Dong Y."/>
        </authorList>
    </citation>
    <scope>NUCLEOTIDE SEQUENCE [LARGE SCALE GENOMIC DNA]</scope>
    <source>
        <tissue evidence="1">Leaf</tissue>
    </source>
</reference>
<proteinExistence type="predicted"/>